<dbReference type="AlphaFoldDB" id="A0A2A5AWK5"/>
<reference evidence="7" key="1">
    <citation type="submission" date="2017-08" db="EMBL/GenBank/DDBJ databases">
        <title>A dynamic microbial community with high functional redundancy inhabits the cold, oxic subseafloor aquifer.</title>
        <authorList>
            <person name="Tully B.J."/>
            <person name="Wheat C.G."/>
            <person name="Glazer B.T."/>
            <person name="Huber J.A."/>
        </authorList>
    </citation>
    <scope>NUCLEOTIDE SEQUENCE [LARGE SCALE GENOMIC DNA]</scope>
</reference>
<accession>A0A2A5AWK5</accession>
<comment type="caution">
    <text evidence="6">The sequence shown here is derived from an EMBL/GenBank/DDBJ whole genome shotgun (WGS) entry which is preliminary data.</text>
</comment>
<gene>
    <name evidence="6" type="ORF">COA96_11325</name>
</gene>
<evidence type="ECO:0000313" key="7">
    <source>
        <dbReference type="Proteomes" id="UP000218327"/>
    </source>
</evidence>
<dbReference type="InterPro" id="IPR001647">
    <property type="entry name" value="HTH_TetR"/>
</dbReference>
<dbReference type="InterPro" id="IPR036271">
    <property type="entry name" value="Tet_transcr_reg_TetR-rel_C_sf"/>
</dbReference>
<feature type="domain" description="HTH tetR-type" evidence="5">
    <location>
        <begin position="9"/>
        <end position="69"/>
    </location>
</feature>
<keyword evidence="3" id="KW-0804">Transcription</keyword>
<dbReference type="PANTHER" id="PTHR47506:SF7">
    <property type="entry name" value="TRANSCRIPTIONAL REGULATORY PROTEIN"/>
    <property type="match status" value="1"/>
</dbReference>
<dbReference type="EMBL" id="NVVJ01000036">
    <property type="protein sequence ID" value="PCJ23632.1"/>
    <property type="molecule type" value="Genomic_DNA"/>
</dbReference>
<evidence type="ECO:0000259" key="5">
    <source>
        <dbReference type="PROSITE" id="PS50977"/>
    </source>
</evidence>
<dbReference type="SUPFAM" id="SSF46689">
    <property type="entry name" value="Homeodomain-like"/>
    <property type="match status" value="1"/>
</dbReference>
<evidence type="ECO:0000313" key="6">
    <source>
        <dbReference type="EMBL" id="PCJ23632.1"/>
    </source>
</evidence>
<keyword evidence="1" id="KW-0805">Transcription regulation</keyword>
<organism evidence="6 7">
    <name type="scientific">SAR86 cluster bacterium</name>
    <dbReference type="NCBI Taxonomy" id="2030880"/>
    <lineage>
        <taxon>Bacteria</taxon>
        <taxon>Pseudomonadati</taxon>
        <taxon>Pseudomonadota</taxon>
        <taxon>Gammaproteobacteria</taxon>
        <taxon>SAR86 cluster</taxon>
    </lineage>
</organism>
<dbReference type="Gene3D" id="1.10.10.60">
    <property type="entry name" value="Homeodomain-like"/>
    <property type="match status" value="1"/>
</dbReference>
<feature type="DNA-binding region" description="H-T-H motif" evidence="4">
    <location>
        <begin position="32"/>
        <end position="51"/>
    </location>
</feature>
<name>A0A2A5AWK5_9GAMM</name>
<keyword evidence="2 4" id="KW-0238">DNA-binding</keyword>
<sequence>MRHKGISKDETRTKMIEAASKGFRRYGYGGIGIDGLSKSAGVTSGAFYSHFGSKNEAFAMALASGLDDVIASIPAMQQDHGTEWVTFFAEYYLGMSHRNDLEQGCAMATLTPEVVRFGPDMREMFEEKMSVIVKIVAQGLAGGTENSRSVRAWSMLGVLIGGISIARGMKSKAVSNAVADAIKSAAIDAAGRACSVKRP</sequence>
<dbReference type="PROSITE" id="PS50977">
    <property type="entry name" value="HTH_TETR_2"/>
    <property type="match status" value="1"/>
</dbReference>
<dbReference type="Proteomes" id="UP000218327">
    <property type="component" value="Unassembled WGS sequence"/>
</dbReference>
<evidence type="ECO:0000256" key="1">
    <source>
        <dbReference type="ARBA" id="ARBA00023015"/>
    </source>
</evidence>
<dbReference type="Pfam" id="PF00440">
    <property type="entry name" value="TetR_N"/>
    <property type="match status" value="1"/>
</dbReference>
<dbReference type="SUPFAM" id="SSF48498">
    <property type="entry name" value="Tetracyclin repressor-like, C-terminal domain"/>
    <property type="match status" value="1"/>
</dbReference>
<protein>
    <submittedName>
        <fullName evidence="6">TetR family transcriptional regulator</fullName>
    </submittedName>
</protein>
<proteinExistence type="predicted"/>
<dbReference type="PANTHER" id="PTHR47506">
    <property type="entry name" value="TRANSCRIPTIONAL REGULATORY PROTEIN"/>
    <property type="match status" value="1"/>
</dbReference>
<evidence type="ECO:0000256" key="3">
    <source>
        <dbReference type="ARBA" id="ARBA00023163"/>
    </source>
</evidence>
<evidence type="ECO:0000256" key="4">
    <source>
        <dbReference type="PROSITE-ProRule" id="PRU00335"/>
    </source>
</evidence>
<evidence type="ECO:0000256" key="2">
    <source>
        <dbReference type="ARBA" id="ARBA00023125"/>
    </source>
</evidence>
<dbReference type="GO" id="GO:0003677">
    <property type="term" value="F:DNA binding"/>
    <property type="evidence" value="ECO:0007669"/>
    <property type="project" value="UniProtKB-UniRule"/>
</dbReference>
<dbReference type="InterPro" id="IPR009057">
    <property type="entry name" value="Homeodomain-like_sf"/>
</dbReference>
<dbReference type="Gene3D" id="1.10.357.10">
    <property type="entry name" value="Tetracycline Repressor, domain 2"/>
    <property type="match status" value="1"/>
</dbReference>
<dbReference type="PRINTS" id="PR00455">
    <property type="entry name" value="HTHTETR"/>
</dbReference>